<dbReference type="RefSeq" id="WP_274270247.1">
    <property type="nucleotide sequence ID" value="NZ_JAOSLC020000003.1"/>
</dbReference>
<dbReference type="EMBL" id="JAOSLC020000003">
    <property type="protein sequence ID" value="MDD7913824.1"/>
    <property type="molecule type" value="Genomic_DNA"/>
</dbReference>
<comment type="caution">
    <text evidence="1">The sequence shown here is derived from an EMBL/GenBank/DDBJ whole genome shotgun (WGS) entry which is preliminary data.</text>
</comment>
<organism evidence="1 2">
    <name type="scientific">Polaribacter ponticola</name>
    <dbReference type="NCBI Taxonomy" id="2978475"/>
    <lineage>
        <taxon>Bacteria</taxon>
        <taxon>Pseudomonadati</taxon>
        <taxon>Bacteroidota</taxon>
        <taxon>Flavobacteriia</taxon>
        <taxon>Flavobacteriales</taxon>
        <taxon>Flavobacteriaceae</taxon>
    </lineage>
</organism>
<evidence type="ECO:0000313" key="1">
    <source>
        <dbReference type="EMBL" id="MDD7913824.1"/>
    </source>
</evidence>
<sequence>MIGSYIKALEEISNKSKFLDFYLENIKMTADPIHPFRMSEYILTNNIDINDYFTKRLIFINMFYR</sequence>
<name>A0ABT5S6V1_9FLAO</name>
<reference evidence="1" key="1">
    <citation type="submission" date="2023-02" db="EMBL/GenBank/DDBJ databases">
        <title>Polaribacter ponticola sp. nov., isolated from seawater.</title>
        <authorList>
            <person name="Baek J.H."/>
            <person name="Kim J.M."/>
            <person name="Choi D.G."/>
            <person name="Jeon C.O."/>
        </authorList>
    </citation>
    <scope>NUCLEOTIDE SEQUENCE</scope>
    <source>
        <strain evidence="1">MSW5</strain>
    </source>
</reference>
<gene>
    <name evidence="1" type="ORF">N5A56_005050</name>
</gene>
<evidence type="ECO:0000313" key="2">
    <source>
        <dbReference type="Proteomes" id="UP001151478"/>
    </source>
</evidence>
<proteinExistence type="predicted"/>
<dbReference type="Proteomes" id="UP001151478">
    <property type="component" value="Unassembled WGS sequence"/>
</dbReference>
<protein>
    <submittedName>
        <fullName evidence="1">Uncharacterized protein</fullName>
    </submittedName>
</protein>
<accession>A0ABT5S6V1</accession>
<keyword evidence="2" id="KW-1185">Reference proteome</keyword>